<dbReference type="InterPro" id="IPR018855">
    <property type="entry name" value="Psome_chaperone_1_fun"/>
</dbReference>
<dbReference type="Pfam" id="PF10450">
    <property type="entry name" value="POC1"/>
    <property type="match status" value="1"/>
</dbReference>
<sequence length="258" mass="28589">MDEDLLLEKEPIIPTITVDHHIHTKNTYFIVIPEVLRTAYDALLQLAPSKVVSSIKVSFPALEEHEEAEEFDDEEQLYKSSTAVLAQQDSKTIQVRQTTLNNQDITFLLVPVFKNKLIYNLVVSTMFQHFVISKLLCFATSELSGLHTLNKLVSQNYKLPEKELLLKQVPDMRPPNFITGAPGALVSHANIYNVEVAAIAVSAEGAFQLDMEKFDIAGLVDLAAVVDDYLGLGGDYVQIVKELAKVKKAGSGSNALYI</sequence>
<reference evidence="1" key="1">
    <citation type="journal article" date="2021" name="G3 (Bethesda)">
        <title>Genomic diversity, chromosomal rearrangements, and interspecies hybridization in the ogataea polymorpha species complex.</title>
        <authorList>
            <person name="Hanson S.J."/>
            <person name="Cinneide E.O."/>
            <person name="Salzberg L.I."/>
            <person name="Wolfe K.H."/>
            <person name="McGowan J."/>
            <person name="Fitzpatrick D.A."/>
            <person name="Matlin K."/>
        </authorList>
    </citation>
    <scope>NUCLEOTIDE SEQUENCE</scope>
    <source>
        <strain evidence="1">61-244</strain>
    </source>
</reference>
<dbReference type="Gene3D" id="3.40.50.12120">
    <property type="entry name" value="POC1 chaperone"/>
    <property type="match status" value="1"/>
</dbReference>
<dbReference type="EMBL" id="JAHLUX010000004">
    <property type="protein sequence ID" value="KAG7819684.1"/>
    <property type="molecule type" value="Genomic_DNA"/>
</dbReference>
<accession>A0AAN6I7C3</accession>
<evidence type="ECO:0000313" key="1">
    <source>
        <dbReference type="EMBL" id="KAG7819684.1"/>
    </source>
</evidence>
<dbReference type="InterPro" id="IPR038605">
    <property type="entry name" value="Pba1_sf"/>
</dbReference>
<dbReference type="AlphaFoldDB" id="A0AAN6I7C3"/>
<gene>
    <name evidence="1" type="ORF">KL928_002358</name>
</gene>
<comment type="caution">
    <text evidence="1">The sequence shown here is derived from an EMBL/GenBank/DDBJ whole genome shotgun (WGS) entry which is preliminary data.</text>
</comment>
<dbReference type="RefSeq" id="XP_043060563.1">
    <property type="nucleotide sequence ID" value="XM_043202825.1"/>
</dbReference>
<organism evidence="1 2">
    <name type="scientific">Pichia angusta</name>
    <name type="common">Yeast</name>
    <name type="synonym">Hansenula polymorpha</name>
    <dbReference type="NCBI Taxonomy" id="870730"/>
    <lineage>
        <taxon>Eukaryota</taxon>
        <taxon>Fungi</taxon>
        <taxon>Dikarya</taxon>
        <taxon>Ascomycota</taxon>
        <taxon>Saccharomycotina</taxon>
        <taxon>Pichiomycetes</taxon>
        <taxon>Pichiales</taxon>
        <taxon>Pichiaceae</taxon>
        <taxon>Ogataea</taxon>
    </lineage>
</organism>
<dbReference type="GO" id="GO:0043248">
    <property type="term" value="P:proteasome assembly"/>
    <property type="evidence" value="ECO:0007669"/>
    <property type="project" value="InterPro"/>
</dbReference>
<proteinExistence type="predicted"/>
<dbReference type="Proteomes" id="UP001196530">
    <property type="component" value="Unassembled WGS sequence"/>
</dbReference>
<evidence type="ECO:0000313" key="2">
    <source>
        <dbReference type="Proteomes" id="UP001196530"/>
    </source>
</evidence>
<dbReference type="GeneID" id="66126409"/>
<protein>
    <submittedName>
        <fullName evidence="1">Uncharacterized protein</fullName>
    </submittedName>
</protein>
<name>A0AAN6I7C3_PICAN</name>